<name>A0A1H3MF28_9BACI</name>
<keyword evidence="2" id="KW-1185">Reference proteome</keyword>
<evidence type="ECO:0000313" key="2">
    <source>
        <dbReference type="Proteomes" id="UP000198935"/>
    </source>
</evidence>
<dbReference type="AlphaFoldDB" id="A0A1H3MF28"/>
<protein>
    <submittedName>
        <fullName evidence="1">Uncharacterized protein</fullName>
    </submittedName>
</protein>
<sequence length="65" mass="7621">MYKYLFKRSFFIFLNKYEAMSCTSLRSYELSHRAIACDGTWIFVEAMLAEEETMSEADAFISGRL</sequence>
<gene>
    <name evidence="1" type="ORF">SAMN05421736_103212</name>
</gene>
<reference evidence="2" key="1">
    <citation type="submission" date="2016-10" db="EMBL/GenBank/DDBJ databases">
        <authorList>
            <person name="Varghese N."/>
            <person name="Submissions S."/>
        </authorList>
    </citation>
    <scope>NUCLEOTIDE SEQUENCE [LARGE SCALE GENOMIC DNA]</scope>
    <source>
        <strain evidence="2">SP</strain>
    </source>
</reference>
<dbReference type="Proteomes" id="UP000198935">
    <property type="component" value="Unassembled WGS sequence"/>
</dbReference>
<dbReference type="EMBL" id="FNPI01000003">
    <property type="protein sequence ID" value="SDY75300.1"/>
    <property type="molecule type" value="Genomic_DNA"/>
</dbReference>
<evidence type="ECO:0000313" key="1">
    <source>
        <dbReference type="EMBL" id="SDY75300.1"/>
    </source>
</evidence>
<organism evidence="1 2">
    <name type="scientific">Evansella caseinilytica</name>
    <dbReference type="NCBI Taxonomy" id="1503961"/>
    <lineage>
        <taxon>Bacteria</taxon>
        <taxon>Bacillati</taxon>
        <taxon>Bacillota</taxon>
        <taxon>Bacilli</taxon>
        <taxon>Bacillales</taxon>
        <taxon>Bacillaceae</taxon>
        <taxon>Evansella</taxon>
    </lineage>
</organism>
<accession>A0A1H3MF28</accession>
<proteinExistence type="predicted"/>